<dbReference type="InterPro" id="IPR036942">
    <property type="entry name" value="Beta-barrel_TonB_sf"/>
</dbReference>
<gene>
    <name evidence="9" type="ORF">DWZ68_15730</name>
</gene>
<dbReference type="GO" id="GO:0009279">
    <property type="term" value="C:cell outer membrane"/>
    <property type="evidence" value="ECO:0007669"/>
    <property type="project" value="UniProtKB-SubCell"/>
</dbReference>
<evidence type="ECO:0000256" key="4">
    <source>
        <dbReference type="ARBA" id="ARBA00022692"/>
    </source>
</evidence>
<dbReference type="Pfam" id="PF13715">
    <property type="entry name" value="CarbopepD_reg_2"/>
    <property type="match status" value="1"/>
</dbReference>
<dbReference type="Proteomes" id="UP000286038">
    <property type="component" value="Unassembled WGS sequence"/>
</dbReference>
<dbReference type="InterPro" id="IPR023997">
    <property type="entry name" value="TonB-dep_OMP_SusC/RagA_CS"/>
</dbReference>
<dbReference type="Pfam" id="PF07715">
    <property type="entry name" value="Plug"/>
    <property type="match status" value="1"/>
</dbReference>
<dbReference type="Gene3D" id="2.170.130.10">
    <property type="entry name" value="TonB-dependent receptor, plug domain"/>
    <property type="match status" value="1"/>
</dbReference>
<comment type="similarity">
    <text evidence="7">Belongs to the TonB-dependent receptor family.</text>
</comment>
<evidence type="ECO:0000256" key="3">
    <source>
        <dbReference type="ARBA" id="ARBA00022452"/>
    </source>
</evidence>
<dbReference type="NCBIfam" id="TIGR04056">
    <property type="entry name" value="OMP_RagA_SusC"/>
    <property type="match status" value="1"/>
</dbReference>
<evidence type="ECO:0000313" key="9">
    <source>
        <dbReference type="EMBL" id="RHM40219.1"/>
    </source>
</evidence>
<dbReference type="SUPFAM" id="SSF56935">
    <property type="entry name" value="Porins"/>
    <property type="match status" value="1"/>
</dbReference>
<dbReference type="InterPro" id="IPR037066">
    <property type="entry name" value="Plug_dom_sf"/>
</dbReference>
<evidence type="ECO:0000256" key="1">
    <source>
        <dbReference type="ARBA" id="ARBA00004571"/>
    </source>
</evidence>
<sequence length="1124" mass="126587">MNKFMKHQKLQFKPGSFRLNGLFRVVFLICCLLSAGLTQAQEKKITAEFKDTPLSNVLKQLEKLSTYKILFTYDDVQSYKVTVSLKDATITEALQKVLDGKPFVFSDVANGKYISVVYQPKKKSDTTKEIKGKVVDSKGETVIGATVRVVNATIGTATDIDGNFTLRVPENVTTLEVGFVGMKTQLVSIKDKTEVRVVMEEDNTVLEDVVVTGIFKKAKESYTGAVSSISSEQLKMYKGQNVLQTLKNIDASLNFMVNNAMGSNPNNVPQINIRGNSSLPMSVQEYNESIKNDVNSPLIIMDGFEITLEKLMDYNDDEIESINILKDAAATAIYGSRGSNGVIVVVTRQPEAGKLRVNAEIGMDIEAPDLSSYDLLNAAEKLQLEKMAGLYDTDFPGNDVKYSERYNKRLKAVLSGVDTDWLSKPLHTGVGTHYNLRLEGGSEQFRWSGALAYKNVVGAMKGSSRRNFNGSIVLMYMMDKLTFKNYTSYGMNRGRESRYGEFSTYAQQQPYDAPYDENGNLVRYFDGFQYNNLDKQNPLYDASLNSFDKSGYQSLTNNFSIEWDIIEGLKLRGQLGISSTDNSSDYFLPAEHSYFTTGDQKAEYATDEGFFRRGLYRYGTGREYSYSGNVTVTYNKTFAEKHLLSVGVDWSLAETQSRSYSFELEGFSSEDMSFLGNARQYMKDGIPSGTKTSTRRFGLTGNVNYIYDGRYYVDLAYRVDGSSTFGSDKKYAPFWSTGIGWNLHNEQFLQGHPVLTTLRLKASYGETGSQQGSSTGASTTYKYSTDNKYMNWNGTILQGWGNPKLTWQKTDEFNVGMEFGLWTGRVKGEINVYAKKTANLLSNMDLPLSMGFSSYIANVGEVENKGWEASFSGYAIRNPERRMNLMFSGQLVYNKNKITRLSDAIKAQNELYLQEDVDVSNLFYEGRPQNAIYAVRSLGIDPSTGNEIFLDKNGKITDTWKPSDKVYLGSKDQKYRGNGSIMFMWKGLTVNVACSYYWGGKVYNETLLNKVEVTKNTLSTQNVDARVLKSRWFQAGDVTFFKQLSNTQTRATSRFVMDDNVFEISSIGVQYRWDTPWIQKYTRATSITFGVNMSDILHLSSIKMERGTSYPYARNIQGYIKFLF</sequence>
<evidence type="ECO:0000313" key="10">
    <source>
        <dbReference type="Proteomes" id="UP000286038"/>
    </source>
</evidence>
<dbReference type="InterPro" id="IPR008969">
    <property type="entry name" value="CarboxyPept-like_regulatory"/>
</dbReference>
<evidence type="ECO:0000256" key="7">
    <source>
        <dbReference type="PROSITE-ProRule" id="PRU01360"/>
    </source>
</evidence>
<dbReference type="InterPro" id="IPR012910">
    <property type="entry name" value="Plug_dom"/>
</dbReference>
<proteinExistence type="inferred from homology"/>
<dbReference type="NCBIfam" id="TIGR04057">
    <property type="entry name" value="SusC_RagA_signa"/>
    <property type="match status" value="1"/>
</dbReference>
<evidence type="ECO:0000259" key="8">
    <source>
        <dbReference type="Pfam" id="PF07715"/>
    </source>
</evidence>
<keyword evidence="4 7" id="KW-0812">Transmembrane</keyword>
<protein>
    <submittedName>
        <fullName evidence="9">SusC/RagA family TonB-linked outer membrane protein</fullName>
    </submittedName>
</protein>
<keyword evidence="2 7" id="KW-0813">Transport</keyword>
<dbReference type="InterPro" id="IPR023996">
    <property type="entry name" value="TonB-dep_OMP_SusC/RagA"/>
</dbReference>
<evidence type="ECO:0000256" key="5">
    <source>
        <dbReference type="ARBA" id="ARBA00023136"/>
    </source>
</evidence>
<keyword evidence="5 7" id="KW-0472">Membrane</keyword>
<name>A0A415QDT0_9BACT</name>
<dbReference type="AlphaFoldDB" id="A0A415QDT0"/>
<keyword evidence="6 7" id="KW-0998">Cell outer membrane</keyword>
<comment type="caution">
    <text evidence="9">The sequence shown here is derived from an EMBL/GenBank/DDBJ whole genome shotgun (WGS) entry which is preliminary data.</text>
</comment>
<evidence type="ECO:0000256" key="2">
    <source>
        <dbReference type="ARBA" id="ARBA00022448"/>
    </source>
</evidence>
<accession>A0A415QDT0</accession>
<evidence type="ECO:0000256" key="6">
    <source>
        <dbReference type="ARBA" id="ARBA00023237"/>
    </source>
</evidence>
<dbReference type="PROSITE" id="PS52016">
    <property type="entry name" value="TONB_DEPENDENT_REC_3"/>
    <property type="match status" value="1"/>
</dbReference>
<reference evidence="9 10" key="1">
    <citation type="submission" date="2018-08" db="EMBL/GenBank/DDBJ databases">
        <title>A genome reference for cultivated species of the human gut microbiota.</title>
        <authorList>
            <person name="Zou Y."/>
            <person name="Xue W."/>
            <person name="Luo G."/>
        </authorList>
    </citation>
    <scope>NUCLEOTIDE SEQUENCE [LARGE SCALE GENOMIC DNA]</scope>
    <source>
        <strain evidence="9 10">AF34-33</strain>
    </source>
</reference>
<dbReference type="SUPFAM" id="SSF49464">
    <property type="entry name" value="Carboxypeptidase regulatory domain-like"/>
    <property type="match status" value="1"/>
</dbReference>
<dbReference type="Gene3D" id="3.55.50.30">
    <property type="match status" value="1"/>
</dbReference>
<dbReference type="EMBL" id="QRPV01000029">
    <property type="protein sequence ID" value="RHM40219.1"/>
    <property type="molecule type" value="Genomic_DNA"/>
</dbReference>
<feature type="domain" description="TonB-dependent receptor plug" evidence="8">
    <location>
        <begin position="219"/>
        <end position="342"/>
    </location>
</feature>
<dbReference type="Gene3D" id="2.40.170.20">
    <property type="entry name" value="TonB-dependent receptor, beta-barrel domain"/>
    <property type="match status" value="1"/>
</dbReference>
<organism evidence="9 10">
    <name type="scientific">Butyricimonas virosa</name>
    <dbReference type="NCBI Taxonomy" id="544645"/>
    <lineage>
        <taxon>Bacteria</taxon>
        <taxon>Pseudomonadati</taxon>
        <taxon>Bacteroidota</taxon>
        <taxon>Bacteroidia</taxon>
        <taxon>Bacteroidales</taxon>
        <taxon>Odoribacteraceae</taxon>
        <taxon>Butyricimonas</taxon>
    </lineage>
</organism>
<keyword evidence="3 7" id="KW-1134">Transmembrane beta strand</keyword>
<comment type="subcellular location">
    <subcellularLocation>
        <location evidence="1 7">Cell outer membrane</location>
        <topology evidence="1 7">Multi-pass membrane protein</topology>
    </subcellularLocation>
</comment>
<dbReference type="InterPro" id="IPR039426">
    <property type="entry name" value="TonB-dep_rcpt-like"/>
</dbReference>